<comment type="caution">
    <text evidence="2">The sequence shown here is derived from an EMBL/GenBank/DDBJ whole genome shotgun (WGS) entry which is preliminary data.</text>
</comment>
<keyword evidence="3" id="KW-1185">Reference proteome</keyword>
<sequence length="333" mass="37291">MASSEWKIEHGFLGGNYDIVDLSDKHKEFLLNLHGRLDYESFYSGATSERDIQDLQVTYGFANHRGISFNQDLITSCKTSWYEREGFRNVEAALKTLQGLSFSGVIQETFEHELAHRKIHADFLEHNGLINTPGDHPLQYESGFAVQRKIREDHSKRQVENVGSQGQVTDAISNTAPVEPVRVLEIPMDVQRLRYAPPLHLQWGSFALDDEGELSSVITPGNDPVTFEQLVEHLKYGGIDDPTRGFIPEVPAPLKRERDGEDSEDGGGKRQAGSRARSSVTSSASVTKAEAEIKNLGPHHVVAEAAPSDPERTMQELYESMMEEGKRKLFETK</sequence>
<reference evidence="2" key="1">
    <citation type="submission" date="2020-06" db="EMBL/GenBank/DDBJ databases">
        <authorList>
            <consortium name="Plant Systems Biology data submission"/>
        </authorList>
    </citation>
    <scope>NUCLEOTIDE SEQUENCE</scope>
    <source>
        <strain evidence="2">D6</strain>
    </source>
</reference>
<dbReference type="Proteomes" id="UP001153069">
    <property type="component" value="Unassembled WGS sequence"/>
</dbReference>
<gene>
    <name evidence="2" type="ORF">SEMRO_816_G206700.1</name>
</gene>
<dbReference type="OrthoDB" id="10663449at2759"/>
<proteinExistence type="predicted"/>
<name>A0A9N8EED8_9STRA</name>
<evidence type="ECO:0000256" key="1">
    <source>
        <dbReference type="SAM" id="MobiDB-lite"/>
    </source>
</evidence>
<feature type="compositionally biased region" description="Low complexity" evidence="1">
    <location>
        <begin position="274"/>
        <end position="287"/>
    </location>
</feature>
<accession>A0A9N8EED8</accession>
<dbReference type="EMBL" id="CAICTM010000815">
    <property type="protein sequence ID" value="CAB9516935.1"/>
    <property type="molecule type" value="Genomic_DNA"/>
</dbReference>
<organism evidence="2 3">
    <name type="scientific">Seminavis robusta</name>
    <dbReference type="NCBI Taxonomy" id="568900"/>
    <lineage>
        <taxon>Eukaryota</taxon>
        <taxon>Sar</taxon>
        <taxon>Stramenopiles</taxon>
        <taxon>Ochrophyta</taxon>
        <taxon>Bacillariophyta</taxon>
        <taxon>Bacillariophyceae</taxon>
        <taxon>Bacillariophycidae</taxon>
        <taxon>Naviculales</taxon>
        <taxon>Naviculaceae</taxon>
        <taxon>Seminavis</taxon>
    </lineage>
</organism>
<feature type="region of interest" description="Disordered" evidence="1">
    <location>
        <begin position="241"/>
        <end position="312"/>
    </location>
</feature>
<evidence type="ECO:0000313" key="3">
    <source>
        <dbReference type="Proteomes" id="UP001153069"/>
    </source>
</evidence>
<evidence type="ECO:0000313" key="2">
    <source>
        <dbReference type="EMBL" id="CAB9516935.1"/>
    </source>
</evidence>
<protein>
    <submittedName>
        <fullName evidence="2">Uncharacterized protein</fullName>
    </submittedName>
</protein>
<dbReference type="AlphaFoldDB" id="A0A9N8EED8"/>